<dbReference type="Proteomes" id="UP000003136">
    <property type="component" value="Unassembled WGS sequence"/>
</dbReference>
<accession>B7AP50</accession>
<name>B7AP50_9FIRM</name>
<gene>
    <name evidence="1" type="ORF">BACPEC_00454</name>
</gene>
<reference evidence="1 2" key="1">
    <citation type="submission" date="2008-11" db="EMBL/GenBank/DDBJ databases">
        <title>Draft genome sequence of Bacteroides pectinophilus (ATCC 43243).</title>
        <authorList>
            <person name="Sudarsanam P."/>
            <person name="Ley R."/>
            <person name="Guruge J."/>
            <person name="Turnbaugh P.J."/>
            <person name="Mahowald M."/>
            <person name="Liep D."/>
            <person name="Gordon J."/>
        </authorList>
    </citation>
    <scope>NUCLEOTIDE SEQUENCE [LARGE SCALE GENOMIC DNA]</scope>
    <source>
        <strain evidence="1 2">ATCC 43243</strain>
    </source>
</reference>
<reference evidence="1 2" key="2">
    <citation type="submission" date="2008-11" db="EMBL/GenBank/DDBJ databases">
        <authorList>
            <person name="Fulton L."/>
            <person name="Clifton S."/>
            <person name="Fulton B."/>
            <person name="Xu J."/>
            <person name="Minx P."/>
            <person name="Pepin K.H."/>
            <person name="Johnson M."/>
            <person name="Bhonagiri V."/>
            <person name="Nash W.E."/>
            <person name="Mardis E.R."/>
            <person name="Wilson R.K."/>
        </authorList>
    </citation>
    <scope>NUCLEOTIDE SEQUENCE [LARGE SCALE GENOMIC DNA]</scope>
    <source>
        <strain evidence="1 2">ATCC 43243</strain>
    </source>
</reference>
<dbReference type="EMBL" id="ABVQ01000034">
    <property type="protein sequence ID" value="EEC58324.1"/>
    <property type="molecule type" value="Genomic_DNA"/>
</dbReference>
<dbReference type="AlphaFoldDB" id="B7AP50"/>
<evidence type="ECO:0000313" key="1">
    <source>
        <dbReference type="EMBL" id="EEC58324.1"/>
    </source>
</evidence>
<dbReference type="HOGENOM" id="CLU_1861215_0_0_9"/>
<organism evidence="1 2">
    <name type="scientific">[Bacteroides] pectinophilus ATCC 43243</name>
    <dbReference type="NCBI Taxonomy" id="483218"/>
    <lineage>
        <taxon>Bacteria</taxon>
        <taxon>Bacillati</taxon>
        <taxon>Bacillota</taxon>
        <taxon>Clostridia</taxon>
        <taxon>Eubacteriales</taxon>
    </lineage>
</organism>
<sequence>MKKILKYVILSLILVCLICGAVYKFVPFNIAKRLGIYDNEVAYIVPYSDESVKISGQGCDEVAALLNGLKGTPFSRKGIIGAAPEQFVNIVYTDGSYSRWQIGGGWVSVNANGKWNDYKIKEDDVLARINAILGYSR</sequence>
<dbReference type="STRING" id="483218.BACPEC_00454"/>
<comment type="caution">
    <text evidence="1">The sequence shown here is derived from an EMBL/GenBank/DDBJ whole genome shotgun (WGS) entry which is preliminary data.</text>
</comment>
<keyword evidence="2" id="KW-1185">Reference proteome</keyword>
<protein>
    <submittedName>
        <fullName evidence="1">Uncharacterized protein</fullName>
    </submittedName>
</protein>
<evidence type="ECO:0000313" key="2">
    <source>
        <dbReference type="Proteomes" id="UP000003136"/>
    </source>
</evidence>
<proteinExistence type="predicted"/>